<keyword evidence="3" id="KW-1185">Reference proteome</keyword>
<evidence type="ECO:0000256" key="1">
    <source>
        <dbReference type="SAM" id="Phobius"/>
    </source>
</evidence>
<dbReference type="InterPro" id="IPR018650">
    <property type="entry name" value="STSV1_Orf64"/>
</dbReference>
<dbReference type="EMBL" id="RQGD01000020">
    <property type="protein sequence ID" value="TGL61291.1"/>
    <property type="molecule type" value="Genomic_DNA"/>
</dbReference>
<dbReference type="AlphaFoldDB" id="A0A4R9K6R5"/>
<dbReference type="Proteomes" id="UP000297693">
    <property type="component" value="Unassembled WGS sequence"/>
</dbReference>
<organism evidence="2 3">
    <name type="scientific">Leptospira ognonensis</name>
    <dbReference type="NCBI Taxonomy" id="2484945"/>
    <lineage>
        <taxon>Bacteria</taxon>
        <taxon>Pseudomonadati</taxon>
        <taxon>Spirochaetota</taxon>
        <taxon>Spirochaetia</taxon>
        <taxon>Leptospirales</taxon>
        <taxon>Leptospiraceae</taxon>
        <taxon>Leptospira</taxon>
    </lineage>
</organism>
<feature type="transmembrane region" description="Helical" evidence="1">
    <location>
        <begin position="324"/>
        <end position="341"/>
    </location>
</feature>
<reference evidence="2" key="1">
    <citation type="journal article" date="2019" name="PLoS Negl. Trop. Dis.">
        <title>Revisiting the worldwide diversity of Leptospira species in the environment.</title>
        <authorList>
            <person name="Vincent A.T."/>
            <person name="Schiettekatte O."/>
            <person name="Bourhy P."/>
            <person name="Veyrier F.J."/>
            <person name="Picardeau M."/>
        </authorList>
    </citation>
    <scope>NUCLEOTIDE SEQUENCE [LARGE SCALE GENOMIC DNA]</scope>
    <source>
        <strain evidence="2">201702476</strain>
    </source>
</reference>
<feature type="transmembrane region" description="Helical" evidence="1">
    <location>
        <begin position="293"/>
        <end position="312"/>
    </location>
</feature>
<feature type="transmembrane region" description="Helical" evidence="1">
    <location>
        <begin position="147"/>
        <end position="164"/>
    </location>
</feature>
<protein>
    <submittedName>
        <fullName evidence="2">DUF2079 domain-containing protein</fullName>
    </submittedName>
</protein>
<feature type="transmembrane region" description="Helical" evidence="1">
    <location>
        <begin position="169"/>
        <end position="183"/>
    </location>
</feature>
<dbReference type="Pfam" id="PF09852">
    <property type="entry name" value="DUF2079"/>
    <property type="match status" value="1"/>
</dbReference>
<proteinExistence type="predicted"/>
<accession>A0A4R9K6R5</accession>
<feature type="transmembrane region" description="Helical" evidence="1">
    <location>
        <begin position="124"/>
        <end position="141"/>
    </location>
</feature>
<name>A0A4R9K6R5_9LEPT</name>
<dbReference type="RefSeq" id="WP_167883547.1">
    <property type="nucleotide sequence ID" value="NZ_RQGD01000020.1"/>
</dbReference>
<keyword evidence="1" id="KW-0472">Membrane</keyword>
<keyword evidence="1" id="KW-1133">Transmembrane helix</keyword>
<keyword evidence="1" id="KW-0812">Transmembrane</keyword>
<sequence length="493" mass="57626">MNAWIRVSMGFVLLEFLFHGYELSRSFASSFQFHDADYVGMQEVVRNLLRGNGYLSTYYSAKGEGSYLTHHFSPSLVFFLPFESFGLARWGYAIGVYFYLSLGTILWTELLLKKRTKQNGSGKIDLVYLLLFGIIANLYLYRLGTSYHFEVLVFPLSAVFFFYYEKQKLSLGLIVSLFAFLFVKEDIVIYFILFFMPSVIWNWISRFRAERNKNKEKKTFTNFTSDTGFLILLICLAYFLFVFFLLPYFIVSNPEHWFGALTKEYPESYKQVTSIPKSIQIFMELIMSSGTGFILNIPSFLGLLSIYLTHALSQRPWHHEIYSYYCYTMIPFLLYTGIVWLREKQSVSVPIFFLFLTLLFFRNLQDSNYPISLQKVGLPKQEERQAKEVTRELESIGNQKILRGSPHVFSQYNLSFFLPLDATLYPLNQVSLTVGKCASKECYLVIAPKFTKEVLVPRSFIESKREAFQKGMLIFKGEWIEVWKLRFDANNKP</sequence>
<comment type="caution">
    <text evidence="2">The sequence shown here is derived from an EMBL/GenBank/DDBJ whole genome shotgun (WGS) entry which is preliminary data.</text>
</comment>
<gene>
    <name evidence="2" type="ORF">EHQ58_05815</name>
</gene>
<evidence type="ECO:0000313" key="3">
    <source>
        <dbReference type="Proteomes" id="UP000297693"/>
    </source>
</evidence>
<feature type="transmembrane region" description="Helical" evidence="1">
    <location>
        <begin position="189"/>
        <end position="207"/>
    </location>
</feature>
<feature type="transmembrane region" description="Helical" evidence="1">
    <location>
        <begin position="90"/>
        <end position="112"/>
    </location>
</feature>
<feature type="transmembrane region" description="Helical" evidence="1">
    <location>
        <begin position="347"/>
        <end position="364"/>
    </location>
</feature>
<evidence type="ECO:0000313" key="2">
    <source>
        <dbReference type="EMBL" id="TGL61291.1"/>
    </source>
</evidence>
<feature type="transmembrane region" description="Helical" evidence="1">
    <location>
        <begin position="228"/>
        <end position="250"/>
    </location>
</feature>